<keyword evidence="4" id="KW-0158">Chromosome</keyword>
<dbReference type="GO" id="GO:0000724">
    <property type="term" value="P:double-strand break repair via homologous recombination"/>
    <property type="evidence" value="ECO:0007669"/>
    <property type="project" value="TreeGrafter"/>
</dbReference>
<evidence type="ECO:0000256" key="3">
    <source>
        <dbReference type="ARBA" id="ARBA00006793"/>
    </source>
</evidence>
<evidence type="ECO:0000256" key="7">
    <source>
        <dbReference type="ARBA" id="ARBA00022840"/>
    </source>
</evidence>
<accession>A0A7S1GII4</accession>
<name>A0A7S1GII4_CYCTE</name>
<dbReference type="GO" id="GO:0005634">
    <property type="term" value="C:nucleus"/>
    <property type="evidence" value="ECO:0007669"/>
    <property type="project" value="UniProtKB-SubCell"/>
</dbReference>
<evidence type="ECO:0000256" key="10">
    <source>
        <dbReference type="ARBA" id="ARBA00023204"/>
    </source>
</evidence>
<evidence type="ECO:0000256" key="8">
    <source>
        <dbReference type="ARBA" id="ARBA00023054"/>
    </source>
</evidence>
<protein>
    <recommendedName>
        <fullName evidence="12">RecF/RecN/SMC N-terminal domain-containing protein</fullName>
    </recommendedName>
</protein>
<keyword evidence="5" id="KW-0547">Nucleotide-binding</keyword>
<dbReference type="EMBL" id="HBFW01004922">
    <property type="protein sequence ID" value="CAD8932137.1"/>
    <property type="molecule type" value="Transcribed_RNA"/>
</dbReference>
<keyword evidence="11" id="KW-0539">Nucleus</keyword>
<dbReference type="AlphaFoldDB" id="A0A7S1GII4"/>
<dbReference type="InterPro" id="IPR027417">
    <property type="entry name" value="P-loop_NTPase"/>
</dbReference>
<dbReference type="GO" id="GO:0030915">
    <property type="term" value="C:Smc5-Smc6 complex"/>
    <property type="evidence" value="ECO:0007669"/>
    <property type="project" value="TreeGrafter"/>
</dbReference>
<dbReference type="GO" id="GO:0003684">
    <property type="term" value="F:damaged DNA binding"/>
    <property type="evidence" value="ECO:0007669"/>
    <property type="project" value="TreeGrafter"/>
</dbReference>
<dbReference type="PANTHER" id="PTHR19306">
    <property type="entry name" value="STRUCTURAL MAINTENANCE OF CHROMOSOMES 5,6 SMC5, SMC6"/>
    <property type="match status" value="1"/>
</dbReference>
<evidence type="ECO:0000256" key="4">
    <source>
        <dbReference type="ARBA" id="ARBA00022454"/>
    </source>
</evidence>
<dbReference type="Pfam" id="PF02463">
    <property type="entry name" value="SMC_N"/>
    <property type="match status" value="1"/>
</dbReference>
<reference evidence="13" key="1">
    <citation type="submission" date="2021-01" db="EMBL/GenBank/DDBJ databases">
        <authorList>
            <person name="Corre E."/>
            <person name="Pelletier E."/>
            <person name="Niang G."/>
            <person name="Scheremetjew M."/>
            <person name="Finn R."/>
            <person name="Kale V."/>
            <person name="Holt S."/>
            <person name="Cochrane G."/>
            <person name="Meng A."/>
            <person name="Brown T."/>
            <person name="Cohen L."/>
        </authorList>
    </citation>
    <scope>NUCLEOTIDE SEQUENCE</scope>
    <source>
        <strain evidence="13">ECT3854</strain>
    </source>
</reference>
<comment type="similarity">
    <text evidence="3">Belongs to the SMC family. SMC6 subfamily.</text>
</comment>
<keyword evidence="8" id="KW-0175">Coiled coil</keyword>
<evidence type="ECO:0000259" key="12">
    <source>
        <dbReference type="Pfam" id="PF02463"/>
    </source>
</evidence>
<dbReference type="SUPFAM" id="SSF52540">
    <property type="entry name" value="P-loop containing nucleoside triphosphate hydrolases"/>
    <property type="match status" value="1"/>
</dbReference>
<evidence type="ECO:0000256" key="6">
    <source>
        <dbReference type="ARBA" id="ARBA00022763"/>
    </source>
</evidence>
<evidence type="ECO:0000256" key="5">
    <source>
        <dbReference type="ARBA" id="ARBA00022741"/>
    </source>
</evidence>
<organism evidence="13">
    <name type="scientific">Cyclophora tenuis</name>
    <name type="common">Marine diatom</name>
    <dbReference type="NCBI Taxonomy" id="216820"/>
    <lineage>
        <taxon>Eukaryota</taxon>
        <taxon>Sar</taxon>
        <taxon>Stramenopiles</taxon>
        <taxon>Ochrophyta</taxon>
        <taxon>Bacillariophyta</taxon>
        <taxon>Fragilariophyceae</taxon>
        <taxon>Fragilariophycidae</taxon>
        <taxon>Cyclophorales</taxon>
        <taxon>Cyclophoraceae</taxon>
        <taxon>Cyclophora</taxon>
    </lineage>
</organism>
<keyword evidence="7" id="KW-0067">ATP-binding</keyword>
<dbReference type="GO" id="GO:0035861">
    <property type="term" value="C:site of double-strand break"/>
    <property type="evidence" value="ECO:0007669"/>
    <property type="project" value="TreeGrafter"/>
</dbReference>
<evidence type="ECO:0000256" key="1">
    <source>
        <dbReference type="ARBA" id="ARBA00004123"/>
    </source>
</evidence>
<comment type="subcellular location">
    <subcellularLocation>
        <location evidence="2">Chromosome</location>
    </subcellularLocation>
    <subcellularLocation>
        <location evidence="1">Nucleus</location>
    </subcellularLocation>
</comment>
<dbReference type="PANTHER" id="PTHR19306:SF6">
    <property type="entry name" value="STRUCTURAL MAINTENANCE OF CHROMOSOMES PROTEIN 6"/>
    <property type="match status" value="1"/>
</dbReference>
<dbReference type="InterPro" id="IPR003395">
    <property type="entry name" value="RecF/RecN/SMC_N"/>
</dbReference>
<evidence type="ECO:0000256" key="2">
    <source>
        <dbReference type="ARBA" id="ARBA00004286"/>
    </source>
</evidence>
<keyword evidence="6" id="KW-0227">DNA damage</keyword>
<proteinExistence type="inferred from homology"/>
<evidence type="ECO:0000256" key="11">
    <source>
        <dbReference type="ARBA" id="ARBA00023242"/>
    </source>
</evidence>
<keyword evidence="10" id="KW-0234">DNA repair</keyword>
<keyword evidence="9" id="KW-0233">DNA recombination</keyword>
<dbReference type="GO" id="GO:0003697">
    <property type="term" value="F:single-stranded DNA binding"/>
    <property type="evidence" value="ECO:0007669"/>
    <property type="project" value="TreeGrafter"/>
</dbReference>
<evidence type="ECO:0000256" key="9">
    <source>
        <dbReference type="ARBA" id="ARBA00023172"/>
    </source>
</evidence>
<evidence type="ECO:0000313" key="13">
    <source>
        <dbReference type="EMBL" id="CAD8932137.1"/>
    </source>
</evidence>
<sequence length="138" mass="15551">MLNKKGSSGELKFDHKEGTLDLVVQKDSNDDSQTDDVKALSGGERSYTTLSLLLALGERLETPFRVMDEFDVFLDAVARRLALRNLIEVAKHMENRQFIFITPQDLSSLTPDPKLKIHFMKAPERNASVEATTQQTLD</sequence>
<feature type="domain" description="RecF/RecN/SMC N-terminal" evidence="12">
    <location>
        <begin position="38"/>
        <end position="104"/>
    </location>
</feature>
<gene>
    <name evidence="13" type="ORF">CTEN0397_LOCUS3161</name>
</gene>
<dbReference type="GO" id="GO:0005524">
    <property type="term" value="F:ATP binding"/>
    <property type="evidence" value="ECO:0007669"/>
    <property type="project" value="UniProtKB-KW"/>
</dbReference>
<dbReference type="Gene3D" id="3.40.50.300">
    <property type="entry name" value="P-loop containing nucleotide triphosphate hydrolases"/>
    <property type="match status" value="1"/>
</dbReference>